<comment type="caution">
    <text evidence="3">The sequence shown here is derived from an EMBL/GenBank/DDBJ whole genome shotgun (WGS) entry which is preliminary data.</text>
</comment>
<dbReference type="PANTHER" id="PTHR33420:SF5">
    <property type="entry name" value="FIMBRIAL SUBUNIT"/>
    <property type="match status" value="1"/>
</dbReference>
<name>A0AA42PSK5_9ENTR</name>
<feature type="chain" id="PRO_5041298242" evidence="1">
    <location>
        <begin position="23"/>
        <end position="179"/>
    </location>
</feature>
<evidence type="ECO:0000313" key="3">
    <source>
        <dbReference type="EMBL" id="MDH1320004.1"/>
    </source>
</evidence>
<reference evidence="3" key="1">
    <citation type="submission" date="2022-09" db="EMBL/GenBank/DDBJ databases">
        <title>Intensive care unit water sources are persistently colonized with multi-drug resistant bacteria and are the site of extensive horizontal gene transfer of antibiotic resistance genes.</title>
        <authorList>
            <person name="Diorio-Toth L."/>
        </authorList>
    </citation>
    <scope>NUCLEOTIDE SEQUENCE</scope>
    <source>
        <strain evidence="3">GD03936</strain>
    </source>
</reference>
<dbReference type="InterPro" id="IPR000259">
    <property type="entry name" value="Adhesion_dom_fimbrial"/>
</dbReference>
<dbReference type="AlphaFoldDB" id="A0AA42PSK5"/>
<dbReference type="EMBL" id="JAOCAP010000008">
    <property type="protein sequence ID" value="MDH1320004.1"/>
    <property type="molecule type" value="Genomic_DNA"/>
</dbReference>
<accession>A0AA42PSK5</accession>
<dbReference type="RefSeq" id="WP_153657208.1">
    <property type="nucleotide sequence ID" value="NZ_JAOCAP010000008.1"/>
</dbReference>
<feature type="domain" description="Fimbrial-type adhesion" evidence="2">
    <location>
        <begin position="30"/>
        <end position="179"/>
    </location>
</feature>
<evidence type="ECO:0000259" key="2">
    <source>
        <dbReference type="Pfam" id="PF00419"/>
    </source>
</evidence>
<gene>
    <name evidence="3" type="ORF">N5C39_16675</name>
</gene>
<dbReference type="Proteomes" id="UP001158416">
    <property type="component" value="Unassembled WGS sequence"/>
</dbReference>
<dbReference type="Pfam" id="PF00419">
    <property type="entry name" value="Fimbrial"/>
    <property type="match status" value="1"/>
</dbReference>
<dbReference type="PANTHER" id="PTHR33420">
    <property type="entry name" value="FIMBRIAL SUBUNIT ELFA-RELATED"/>
    <property type="match status" value="1"/>
</dbReference>
<dbReference type="SUPFAM" id="SSF49401">
    <property type="entry name" value="Bacterial adhesins"/>
    <property type="match status" value="1"/>
</dbReference>
<proteinExistence type="predicted"/>
<keyword evidence="1" id="KW-0732">Signal</keyword>
<evidence type="ECO:0000313" key="4">
    <source>
        <dbReference type="Proteomes" id="UP001158416"/>
    </source>
</evidence>
<organism evidence="3 4">
    <name type="scientific">Enterobacter bugandensis</name>
    <dbReference type="NCBI Taxonomy" id="881260"/>
    <lineage>
        <taxon>Bacteria</taxon>
        <taxon>Pseudomonadati</taxon>
        <taxon>Pseudomonadota</taxon>
        <taxon>Gammaproteobacteria</taxon>
        <taxon>Enterobacterales</taxon>
        <taxon>Enterobacteriaceae</taxon>
        <taxon>Enterobacter</taxon>
    </lineage>
</organism>
<dbReference type="GO" id="GO:0009289">
    <property type="term" value="C:pilus"/>
    <property type="evidence" value="ECO:0007669"/>
    <property type="project" value="InterPro"/>
</dbReference>
<feature type="signal peptide" evidence="1">
    <location>
        <begin position="1"/>
        <end position="22"/>
    </location>
</feature>
<dbReference type="InterPro" id="IPR008966">
    <property type="entry name" value="Adhesion_dom_sf"/>
</dbReference>
<evidence type="ECO:0000256" key="1">
    <source>
        <dbReference type="SAM" id="SignalP"/>
    </source>
</evidence>
<sequence length="179" mass="19343">MNITWKKGLYLAVLLFTPFVMADGSYNLHVFGTIVGESCNVDTQSVEQTVDMGEFSVGNFPVPGSTTPPKKFDISLKGCTAAITDTQVWFTGQADRDNPSLLALSDTGKGHLSTMATGLGVELLDSTLTPIDINNTESAHYPLAPGDNLLTFFLRYKSTLPTVTSGEATAVMYFDLLYQ</sequence>
<dbReference type="Gene3D" id="2.60.40.1090">
    <property type="entry name" value="Fimbrial-type adhesion domain"/>
    <property type="match status" value="1"/>
</dbReference>
<dbReference type="InterPro" id="IPR050263">
    <property type="entry name" value="Bact_Fimbrial_Adh_Pro"/>
</dbReference>
<dbReference type="GO" id="GO:0043709">
    <property type="term" value="P:cell adhesion involved in single-species biofilm formation"/>
    <property type="evidence" value="ECO:0007669"/>
    <property type="project" value="TreeGrafter"/>
</dbReference>
<protein>
    <submittedName>
        <fullName evidence="3">Fimbrial protein</fullName>
    </submittedName>
</protein>
<dbReference type="InterPro" id="IPR036937">
    <property type="entry name" value="Adhesion_dom_fimbrial_sf"/>
</dbReference>